<accession>A0A183TBL8</accession>
<evidence type="ECO:0000256" key="1">
    <source>
        <dbReference type="SAM" id="MobiDB-lite"/>
    </source>
</evidence>
<feature type="region of interest" description="Disordered" evidence="1">
    <location>
        <begin position="159"/>
        <end position="178"/>
    </location>
</feature>
<proteinExistence type="predicted"/>
<reference evidence="4" key="1">
    <citation type="submission" date="2016-06" db="UniProtKB">
        <authorList>
            <consortium name="WormBaseParasite"/>
        </authorList>
    </citation>
    <scope>IDENTIFICATION</scope>
</reference>
<dbReference type="WBParaSite" id="SSLN_0001439801-mRNA-1">
    <property type="protein sequence ID" value="SSLN_0001439801-mRNA-1"/>
    <property type="gene ID" value="SSLN_0001439801"/>
</dbReference>
<evidence type="ECO:0000313" key="4">
    <source>
        <dbReference type="WBParaSite" id="SSLN_0001439801-mRNA-1"/>
    </source>
</evidence>
<evidence type="ECO:0000313" key="3">
    <source>
        <dbReference type="Proteomes" id="UP000275846"/>
    </source>
</evidence>
<dbReference type="AlphaFoldDB" id="A0A183TBL8"/>
<protein>
    <submittedName>
        <fullName evidence="2 4">Uncharacterized protein</fullName>
    </submittedName>
</protein>
<feature type="compositionally biased region" description="Low complexity" evidence="1">
    <location>
        <begin position="163"/>
        <end position="178"/>
    </location>
</feature>
<reference evidence="2 3" key="2">
    <citation type="submission" date="2018-11" db="EMBL/GenBank/DDBJ databases">
        <authorList>
            <consortium name="Pathogen Informatics"/>
        </authorList>
    </citation>
    <scope>NUCLEOTIDE SEQUENCE [LARGE SCALE GENOMIC DNA]</scope>
    <source>
        <strain evidence="2 3">NST_G2</strain>
    </source>
</reference>
<gene>
    <name evidence="2" type="ORF">SSLN_LOCUS13866</name>
</gene>
<evidence type="ECO:0000313" key="2">
    <source>
        <dbReference type="EMBL" id="VDM00252.1"/>
    </source>
</evidence>
<dbReference type="EMBL" id="UYSU01038440">
    <property type="protein sequence ID" value="VDM00252.1"/>
    <property type="molecule type" value="Genomic_DNA"/>
</dbReference>
<name>A0A183TBL8_SCHSO</name>
<organism evidence="4">
    <name type="scientific">Schistocephalus solidus</name>
    <name type="common">Tapeworm</name>
    <dbReference type="NCBI Taxonomy" id="70667"/>
    <lineage>
        <taxon>Eukaryota</taxon>
        <taxon>Metazoa</taxon>
        <taxon>Spiralia</taxon>
        <taxon>Lophotrochozoa</taxon>
        <taxon>Platyhelminthes</taxon>
        <taxon>Cestoda</taxon>
        <taxon>Eucestoda</taxon>
        <taxon>Diphyllobothriidea</taxon>
        <taxon>Diphyllobothriidae</taxon>
        <taxon>Schistocephalus</taxon>
    </lineage>
</organism>
<dbReference type="Proteomes" id="UP000275846">
    <property type="component" value="Unassembled WGS sequence"/>
</dbReference>
<sequence>MIILYGCSAPKTCSMVSLESTGSYLSSLLDDSVVQQLMATEISSDVTTVILFETLNHLVNRKQPPVLALEAFWSRRQLMTELADAYVGALRELALQAFPGGARVSQNIYAGCPEHETLFEVHSKTASFLKEGTGCGAWLLRWPIDNLYPPIHLFHARTDPVEPSATTSPSLSSPDAPG</sequence>
<keyword evidence="3" id="KW-1185">Reference proteome</keyword>